<proteinExistence type="predicted"/>
<dbReference type="Proteomes" id="UP000177515">
    <property type="component" value="Chromosome 2"/>
</dbReference>
<dbReference type="InterPro" id="IPR050572">
    <property type="entry name" value="Fe-S_Ferredoxin"/>
</dbReference>
<feature type="domain" description="4Fe-4S ferredoxin-type" evidence="5">
    <location>
        <begin position="31"/>
        <end position="61"/>
    </location>
</feature>
<reference evidence="6 7" key="1">
    <citation type="submission" date="2016-10" db="EMBL/GenBank/DDBJ databases">
        <title>Complete genome sequences of three Cupriavidus strains isolated from various Malaysian environments.</title>
        <authorList>
            <person name="Abdullah A.A.-A."/>
            <person name="Shafie N.A.H."/>
            <person name="Lau N.S."/>
        </authorList>
    </citation>
    <scope>NUCLEOTIDE SEQUENCE [LARGE SCALE GENOMIC DNA]</scope>
    <source>
        <strain evidence="6 7">USMAA1020</strain>
    </source>
</reference>
<dbReference type="InterPro" id="IPR017900">
    <property type="entry name" value="4Fe4S_Fe_S_CS"/>
</dbReference>
<feature type="domain" description="4Fe-4S ferredoxin-type" evidence="5">
    <location>
        <begin position="1"/>
        <end position="30"/>
    </location>
</feature>
<gene>
    <name evidence="6" type="ORF">BKK80_27190</name>
</gene>
<dbReference type="Gene3D" id="3.30.70.20">
    <property type="match status" value="1"/>
</dbReference>
<evidence type="ECO:0000256" key="4">
    <source>
        <dbReference type="ARBA" id="ARBA00023014"/>
    </source>
</evidence>
<dbReference type="RefSeq" id="WP_071020172.1">
    <property type="nucleotide sequence ID" value="NZ_CP017755.1"/>
</dbReference>
<keyword evidence="3" id="KW-0408">Iron</keyword>
<organism evidence="6 7">
    <name type="scientific">Cupriavidus malaysiensis</name>
    <dbReference type="NCBI Taxonomy" id="367825"/>
    <lineage>
        <taxon>Bacteria</taxon>
        <taxon>Pseudomonadati</taxon>
        <taxon>Pseudomonadota</taxon>
        <taxon>Betaproteobacteria</taxon>
        <taxon>Burkholderiales</taxon>
        <taxon>Burkholderiaceae</taxon>
        <taxon>Cupriavidus</taxon>
    </lineage>
</organism>
<evidence type="ECO:0000256" key="3">
    <source>
        <dbReference type="ARBA" id="ARBA00023004"/>
    </source>
</evidence>
<dbReference type="PROSITE" id="PS51379">
    <property type="entry name" value="4FE4S_FER_2"/>
    <property type="match status" value="2"/>
</dbReference>
<name>A0ABN4TQ32_9BURK</name>
<dbReference type="Pfam" id="PF13187">
    <property type="entry name" value="Fer4_9"/>
    <property type="match status" value="1"/>
</dbReference>
<keyword evidence="2" id="KW-0479">Metal-binding</keyword>
<dbReference type="InterPro" id="IPR017896">
    <property type="entry name" value="4Fe4S_Fe-S-bd"/>
</dbReference>
<evidence type="ECO:0000313" key="6">
    <source>
        <dbReference type="EMBL" id="AOZ09447.1"/>
    </source>
</evidence>
<keyword evidence="1" id="KW-0004">4Fe-4S</keyword>
<keyword evidence="4" id="KW-0411">Iron-sulfur</keyword>
<dbReference type="PANTHER" id="PTHR43687:SF4">
    <property type="entry name" value="BLR5484 PROTEIN"/>
    <property type="match status" value="1"/>
</dbReference>
<evidence type="ECO:0000256" key="1">
    <source>
        <dbReference type="ARBA" id="ARBA00022485"/>
    </source>
</evidence>
<dbReference type="PANTHER" id="PTHR43687">
    <property type="entry name" value="ADENYLYLSULFATE REDUCTASE, BETA SUBUNIT"/>
    <property type="match status" value="1"/>
</dbReference>
<accession>A0ABN4TQ32</accession>
<dbReference type="PROSITE" id="PS00198">
    <property type="entry name" value="4FE4S_FER_1"/>
    <property type="match status" value="2"/>
</dbReference>
<dbReference type="SUPFAM" id="SSF54862">
    <property type="entry name" value="4Fe-4S ferredoxins"/>
    <property type="match status" value="1"/>
</dbReference>
<keyword evidence="7" id="KW-1185">Reference proteome</keyword>
<protein>
    <submittedName>
        <fullName evidence="6">4Fe-4S ferredoxin</fullName>
    </submittedName>
</protein>
<evidence type="ECO:0000256" key="2">
    <source>
        <dbReference type="ARBA" id="ARBA00022723"/>
    </source>
</evidence>
<dbReference type="EMBL" id="CP017755">
    <property type="protein sequence ID" value="AOZ09447.1"/>
    <property type="molecule type" value="Genomic_DNA"/>
</dbReference>
<evidence type="ECO:0000313" key="7">
    <source>
        <dbReference type="Proteomes" id="UP000177515"/>
    </source>
</evidence>
<sequence length="110" mass="11700">MIEALDPARCTSCNICVRVCPTNVFSPQPGGTPRIARQLDCQTCFLCEVYCPEDALFVSPLADSCVPADEAAARLPVHAGAYRAAVGWGRGRSPGAAEDRSHALLALVQR</sequence>
<evidence type="ECO:0000259" key="5">
    <source>
        <dbReference type="PROSITE" id="PS51379"/>
    </source>
</evidence>